<sequence>MDICWMHRSLYQERASCSSGSSNQGPSQKLHLNLPKSSPYPGLQLLKLFLPSLQCQLLGLIQTVGTGVLLLLQLFCHHGCLVVVTVVLQISPSQQFWVPEKNPSVTLDELLPKN</sequence>
<accession>A0A3L8SAU2</accession>
<comment type="caution">
    <text evidence="1">The sequence shown here is derived from an EMBL/GenBank/DDBJ whole genome shotgun (WGS) entry which is preliminary data.</text>
</comment>
<proteinExistence type="predicted"/>
<name>A0A3L8SAU2_CHLGU</name>
<keyword evidence="2" id="KW-1185">Reference proteome</keyword>
<evidence type="ECO:0000313" key="2">
    <source>
        <dbReference type="Proteomes" id="UP000276834"/>
    </source>
</evidence>
<organism evidence="1 2">
    <name type="scientific">Chloebia gouldiae</name>
    <name type="common">Gouldian finch</name>
    <name type="synonym">Erythrura gouldiae</name>
    <dbReference type="NCBI Taxonomy" id="44316"/>
    <lineage>
        <taxon>Eukaryota</taxon>
        <taxon>Metazoa</taxon>
        <taxon>Chordata</taxon>
        <taxon>Craniata</taxon>
        <taxon>Vertebrata</taxon>
        <taxon>Euteleostomi</taxon>
        <taxon>Archelosauria</taxon>
        <taxon>Archosauria</taxon>
        <taxon>Dinosauria</taxon>
        <taxon>Saurischia</taxon>
        <taxon>Theropoda</taxon>
        <taxon>Coelurosauria</taxon>
        <taxon>Aves</taxon>
        <taxon>Neognathae</taxon>
        <taxon>Neoaves</taxon>
        <taxon>Telluraves</taxon>
        <taxon>Australaves</taxon>
        <taxon>Passeriformes</taxon>
        <taxon>Passeroidea</taxon>
        <taxon>Passeridae</taxon>
        <taxon>Chloebia</taxon>
    </lineage>
</organism>
<gene>
    <name evidence="1" type="ORF">DV515_00010039</name>
</gene>
<dbReference type="EMBL" id="QUSF01000033">
    <property type="protein sequence ID" value="RLV99305.1"/>
    <property type="molecule type" value="Genomic_DNA"/>
</dbReference>
<reference evidence="1 2" key="1">
    <citation type="journal article" date="2018" name="Proc. R. Soc. B">
        <title>A non-coding region near Follistatin controls head colour polymorphism in the Gouldian finch.</title>
        <authorList>
            <person name="Toomey M.B."/>
            <person name="Marques C.I."/>
            <person name="Andrade P."/>
            <person name="Araujo P.M."/>
            <person name="Sabatino S."/>
            <person name="Gazda M.A."/>
            <person name="Afonso S."/>
            <person name="Lopes R.J."/>
            <person name="Corbo J.C."/>
            <person name="Carneiro M."/>
        </authorList>
    </citation>
    <scope>NUCLEOTIDE SEQUENCE [LARGE SCALE GENOMIC DNA]</scope>
    <source>
        <strain evidence="1">Red01</strain>
        <tissue evidence="1">Muscle</tissue>
    </source>
</reference>
<dbReference type="Proteomes" id="UP000276834">
    <property type="component" value="Unassembled WGS sequence"/>
</dbReference>
<dbReference type="AlphaFoldDB" id="A0A3L8SAU2"/>
<evidence type="ECO:0000313" key="1">
    <source>
        <dbReference type="EMBL" id="RLV99305.1"/>
    </source>
</evidence>
<protein>
    <submittedName>
        <fullName evidence="1">Uncharacterized protein</fullName>
    </submittedName>
</protein>